<dbReference type="InterPro" id="IPR001509">
    <property type="entry name" value="Epimerase_deHydtase"/>
</dbReference>
<name>A0ABW1RLQ7_9LACO</name>
<dbReference type="InterPro" id="IPR036291">
    <property type="entry name" value="NAD(P)-bd_dom_sf"/>
</dbReference>
<dbReference type="Proteomes" id="UP001596288">
    <property type="component" value="Unassembled WGS sequence"/>
</dbReference>
<feature type="domain" description="NAD-dependent epimerase/dehydratase" evidence="1">
    <location>
        <begin position="5"/>
        <end position="100"/>
    </location>
</feature>
<organism evidence="2 3">
    <name type="scientific">Companilactobacillus huachuanensis</name>
    <dbReference type="NCBI Taxonomy" id="2559914"/>
    <lineage>
        <taxon>Bacteria</taxon>
        <taxon>Bacillati</taxon>
        <taxon>Bacillota</taxon>
        <taxon>Bacilli</taxon>
        <taxon>Lactobacillales</taxon>
        <taxon>Lactobacillaceae</taxon>
        <taxon>Companilactobacillus</taxon>
    </lineage>
</organism>
<gene>
    <name evidence="2" type="ORF">ACFQAV_09320</name>
</gene>
<protein>
    <submittedName>
        <fullName evidence="2">NAD-dependent epimerase/dehydratase family protein</fullName>
    </submittedName>
</protein>
<dbReference type="SUPFAM" id="SSF51735">
    <property type="entry name" value="NAD(P)-binding Rossmann-fold domains"/>
    <property type="match status" value="1"/>
</dbReference>
<keyword evidence="3" id="KW-1185">Reference proteome</keyword>
<accession>A0ABW1RLQ7</accession>
<evidence type="ECO:0000259" key="1">
    <source>
        <dbReference type="Pfam" id="PF01370"/>
    </source>
</evidence>
<dbReference type="Gene3D" id="3.40.50.720">
    <property type="entry name" value="NAD(P)-binding Rossmann-like Domain"/>
    <property type="match status" value="1"/>
</dbReference>
<sequence>MTTNIVLLGGNGYIGRELTKRWQQTDSDAEFWILSRSGRNQLTGSKIHNYAVNIENLSAVKAILPIEIAYVVDLIGRPEKDPAASKAVNDDPAKMMATIATEYHVQAMGFVGGKLGPKQFLMTKTRIIEQLQKSSVPLAFVEPTLVYGAGRSDSMSKLVPLLKVVGTIIPNMKPVLVDNVVDELREKLLATTH</sequence>
<evidence type="ECO:0000313" key="3">
    <source>
        <dbReference type="Proteomes" id="UP001596288"/>
    </source>
</evidence>
<dbReference type="RefSeq" id="WP_137611976.1">
    <property type="nucleotide sequence ID" value="NZ_BJDF01000016.1"/>
</dbReference>
<evidence type="ECO:0000313" key="2">
    <source>
        <dbReference type="EMBL" id="MFC6177041.1"/>
    </source>
</evidence>
<dbReference type="Pfam" id="PF01370">
    <property type="entry name" value="Epimerase"/>
    <property type="match status" value="1"/>
</dbReference>
<reference evidence="3" key="1">
    <citation type="journal article" date="2019" name="Int. J. Syst. Evol. Microbiol.">
        <title>The Global Catalogue of Microorganisms (GCM) 10K type strain sequencing project: providing services to taxonomists for standard genome sequencing and annotation.</title>
        <authorList>
            <consortium name="The Broad Institute Genomics Platform"/>
            <consortium name="The Broad Institute Genome Sequencing Center for Infectious Disease"/>
            <person name="Wu L."/>
            <person name="Ma J."/>
        </authorList>
    </citation>
    <scope>NUCLEOTIDE SEQUENCE [LARGE SCALE GENOMIC DNA]</scope>
    <source>
        <strain evidence="3">CCM 8927</strain>
    </source>
</reference>
<proteinExistence type="predicted"/>
<comment type="caution">
    <text evidence="2">The sequence shown here is derived from an EMBL/GenBank/DDBJ whole genome shotgun (WGS) entry which is preliminary data.</text>
</comment>
<dbReference type="EMBL" id="JBHSSF010000021">
    <property type="protein sequence ID" value="MFC6177041.1"/>
    <property type="molecule type" value="Genomic_DNA"/>
</dbReference>